<dbReference type="GO" id="GO:0016491">
    <property type="term" value="F:oxidoreductase activity"/>
    <property type="evidence" value="ECO:0007669"/>
    <property type="project" value="UniProtKB-KW"/>
</dbReference>
<evidence type="ECO:0000256" key="4">
    <source>
        <dbReference type="ARBA" id="ARBA00022827"/>
    </source>
</evidence>
<keyword evidence="5" id="KW-0560">Oxidoreductase</keyword>
<comment type="similarity">
    <text evidence="2">Belongs to the HdrA family.</text>
</comment>
<evidence type="ECO:0000256" key="5">
    <source>
        <dbReference type="ARBA" id="ARBA00023002"/>
    </source>
</evidence>
<evidence type="ECO:0000256" key="7">
    <source>
        <dbReference type="ARBA" id="ARBA00023014"/>
    </source>
</evidence>
<dbReference type="Pfam" id="PF12837">
    <property type="entry name" value="Fer4_6"/>
    <property type="match status" value="1"/>
</dbReference>
<proteinExistence type="inferred from homology"/>
<dbReference type="SUPFAM" id="SSF54862">
    <property type="entry name" value="4Fe-4S ferredoxins"/>
    <property type="match status" value="1"/>
</dbReference>
<dbReference type="InterPro" id="IPR017896">
    <property type="entry name" value="4Fe4S_Fe-S-bd"/>
</dbReference>
<dbReference type="InterPro" id="IPR039650">
    <property type="entry name" value="HdrA-like"/>
</dbReference>
<evidence type="ECO:0000256" key="1">
    <source>
        <dbReference type="ARBA" id="ARBA00001974"/>
    </source>
</evidence>
<keyword evidence="3" id="KW-0479">Metal-binding</keyword>
<accession>X1E9G7</accession>
<dbReference type="EMBL" id="BART01020754">
    <property type="protein sequence ID" value="GAH05303.1"/>
    <property type="molecule type" value="Genomic_DNA"/>
</dbReference>
<comment type="cofactor">
    <cofactor evidence="1">
        <name>FAD</name>
        <dbReference type="ChEBI" id="CHEBI:57692"/>
    </cofactor>
</comment>
<dbReference type="AlphaFoldDB" id="X1E9G7"/>
<organism evidence="9">
    <name type="scientific">marine sediment metagenome</name>
    <dbReference type="NCBI Taxonomy" id="412755"/>
    <lineage>
        <taxon>unclassified sequences</taxon>
        <taxon>metagenomes</taxon>
        <taxon>ecological metagenomes</taxon>
    </lineage>
</organism>
<dbReference type="Pfam" id="PF12831">
    <property type="entry name" value="FAD_oxidored"/>
    <property type="match status" value="1"/>
</dbReference>
<dbReference type="PANTHER" id="PTHR43498:SF1">
    <property type="entry name" value="COB--COM HETERODISULFIDE REDUCTASE IRON-SULFUR SUBUNIT A"/>
    <property type="match status" value="1"/>
</dbReference>
<feature type="domain" description="4Fe-4S ferredoxin-type" evidence="8">
    <location>
        <begin position="106"/>
        <end position="136"/>
    </location>
</feature>
<reference evidence="9" key="1">
    <citation type="journal article" date="2014" name="Front. Microbiol.">
        <title>High frequency of phylogenetically diverse reductive dehalogenase-homologous genes in deep subseafloor sedimentary metagenomes.</title>
        <authorList>
            <person name="Kawai M."/>
            <person name="Futagami T."/>
            <person name="Toyoda A."/>
            <person name="Takaki Y."/>
            <person name="Nishi S."/>
            <person name="Hori S."/>
            <person name="Arai W."/>
            <person name="Tsubouchi T."/>
            <person name="Morono Y."/>
            <person name="Uchiyama I."/>
            <person name="Ito T."/>
            <person name="Fujiyama A."/>
            <person name="Inagaki F."/>
            <person name="Takami H."/>
        </authorList>
    </citation>
    <scope>NUCLEOTIDE SEQUENCE</scope>
    <source>
        <strain evidence="9">Expedition CK06-06</strain>
    </source>
</reference>
<sequence>MKHYPMGGSLTQKSALVLGGGIAGIQASIDLAGMGIKVYLVEKKPSIGGRMAQLDKTFPTNDCAMCILAPKMIECANHENIQVLTYSELADLAGEPGKFKARITRKARYVEEDKCVGCGDCATVCPVRIADDFNGGLGQRGHFVDKECRQGVKCGKKVQYGEQWRRDMSPLR</sequence>
<evidence type="ECO:0000256" key="2">
    <source>
        <dbReference type="ARBA" id="ARBA00006561"/>
    </source>
</evidence>
<dbReference type="Gene3D" id="3.30.70.20">
    <property type="match status" value="1"/>
</dbReference>
<name>X1E9G7_9ZZZZ</name>
<evidence type="ECO:0000256" key="6">
    <source>
        <dbReference type="ARBA" id="ARBA00023004"/>
    </source>
</evidence>
<evidence type="ECO:0000313" key="9">
    <source>
        <dbReference type="EMBL" id="GAH05303.1"/>
    </source>
</evidence>
<evidence type="ECO:0000256" key="3">
    <source>
        <dbReference type="ARBA" id="ARBA00022723"/>
    </source>
</evidence>
<dbReference type="SUPFAM" id="SSF51971">
    <property type="entry name" value="Nucleotide-binding domain"/>
    <property type="match status" value="1"/>
</dbReference>
<keyword evidence="7" id="KW-0411">Iron-sulfur</keyword>
<dbReference type="PROSITE" id="PS00198">
    <property type="entry name" value="4FE4S_FER_1"/>
    <property type="match status" value="1"/>
</dbReference>
<comment type="caution">
    <text evidence="9">The sequence shown here is derived from an EMBL/GenBank/DDBJ whole genome shotgun (WGS) entry which is preliminary data.</text>
</comment>
<keyword evidence="6" id="KW-0408">Iron</keyword>
<dbReference type="GO" id="GO:0046872">
    <property type="term" value="F:metal ion binding"/>
    <property type="evidence" value="ECO:0007669"/>
    <property type="project" value="UniProtKB-KW"/>
</dbReference>
<dbReference type="GO" id="GO:0051536">
    <property type="term" value="F:iron-sulfur cluster binding"/>
    <property type="evidence" value="ECO:0007669"/>
    <property type="project" value="UniProtKB-KW"/>
</dbReference>
<dbReference type="InterPro" id="IPR017900">
    <property type="entry name" value="4Fe4S_Fe_S_CS"/>
</dbReference>
<evidence type="ECO:0000259" key="8">
    <source>
        <dbReference type="PROSITE" id="PS51379"/>
    </source>
</evidence>
<dbReference type="Gene3D" id="3.40.50.720">
    <property type="entry name" value="NAD(P)-binding Rossmann-like Domain"/>
    <property type="match status" value="1"/>
</dbReference>
<protein>
    <recommendedName>
        <fullName evidence="8">4Fe-4S ferredoxin-type domain-containing protein</fullName>
    </recommendedName>
</protein>
<gene>
    <name evidence="9" type="ORF">S01H4_38479</name>
</gene>
<dbReference type="PANTHER" id="PTHR43498">
    <property type="entry name" value="FERREDOXIN:COB-COM HETERODISULFIDE REDUCTASE SUBUNIT A"/>
    <property type="match status" value="1"/>
</dbReference>
<dbReference type="PROSITE" id="PS51379">
    <property type="entry name" value="4FE4S_FER_2"/>
    <property type="match status" value="1"/>
</dbReference>
<keyword evidence="4" id="KW-0285">Flavoprotein</keyword>
<keyword evidence="4" id="KW-0274">FAD</keyword>